<keyword evidence="1" id="KW-0805">Transcription regulation</keyword>
<dbReference type="Gene3D" id="1.20.120.530">
    <property type="entry name" value="GntR ligand-binding domain-like"/>
    <property type="match status" value="1"/>
</dbReference>
<dbReference type="InterPro" id="IPR000524">
    <property type="entry name" value="Tscrpt_reg_HTH_GntR"/>
</dbReference>
<dbReference type="AlphaFoldDB" id="A0A4V2ST88"/>
<sequence>MGTRENAGEGGGTRKYETIRQQLRARILSGSYEPGDPIPERAIAEELDVSRVPVREALRQLERDGLVSIIAQRGAYVRQFSAENMQSLYQAREALEGMAARLTAERVDETYLADFVVSFQGLVDGSITMDPAEASELGNDFHNAIAKGSRNATVIELLSTIHDQVRLCRRLAYGHASPAWARKAAEEHLAIAAAISNGDPDLAERTMRAHVSTWAGFLRSRLAGDSPRPYPNTAS</sequence>
<dbReference type="SMART" id="SM00345">
    <property type="entry name" value="HTH_GNTR"/>
    <property type="match status" value="1"/>
</dbReference>
<feature type="domain" description="HTH gntR-type" evidence="4">
    <location>
        <begin position="13"/>
        <end position="80"/>
    </location>
</feature>
<evidence type="ECO:0000313" key="5">
    <source>
        <dbReference type="EMBL" id="TCP49946.1"/>
    </source>
</evidence>
<evidence type="ECO:0000256" key="3">
    <source>
        <dbReference type="ARBA" id="ARBA00023163"/>
    </source>
</evidence>
<dbReference type="GO" id="GO:0003700">
    <property type="term" value="F:DNA-binding transcription factor activity"/>
    <property type="evidence" value="ECO:0007669"/>
    <property type="project" value="InterPro"/>
</dbReference>
<dbReference type="Gene3D" id="1.10.10.10">
    <property type="entry name" value="Winged helix-like DNA-binding domain superfamily/Winged helix DNA-binding domain"/>
    <property type="match status" value="1"/>
</dbReference>
<dbReference type="SMART" id="SM00895">
    <property type="entry name" value="FCD"/>
    <property type="match status" value="1"/>
</dbReference>
<dbReference type="OrthoDB" id="8680240at2"/>
<name>A0A4V2ST88_9PSEU</name>
<evidence type="ECO:0000259" key="4">
    <source>
        <dbReference type="PROSITE" id="PS50949"/>
    </source>
</evidence>
<dbReference type="Pfam" id="PF00392">
    <property type="entry name" value="GntR"/>
    <property type="match status" value="1"/>
</dbReference>
<dbReference type="PROSITE" id="PS50949">
    <property type="entry name" value="HTH_GNTR"/>
    <property type="match status" value="1"/>
</dbReference>
<protein>
    <submittedName>
        <fullName evidence="5">DNA-binding GntR family transcriptional regulator</fullName>
    </submittedName>
</protein>
<organism evidence="5 6">
    <name type="scientific">Tamaricihabitans halophyticus</name>
    <dbReference type="NCBI Taxonomy" id="1262583"/>
    <lineage>
        <taxon>Bacteria</taxon>
        <taxon>Bacillati</taxon>
        <taxon>Actinomycetota</taxon>
        <taxon>Actinomycetes</taxon>
        <taxon>Pseudonocardiales</taxon>
        <taxon>Pseudonocardiaceae</taxon>
        <taxon>Tamaricihabitans</taxon>
    </lineage>
</organism>
<dbReference type="PANTHER" id="PTHR43537">
    <property type="entry name" value="TRANSCRIPTIONAL REGULATOR, GNTR FAMILY"/>
    <property type="match status" value="1"/>
</dbReference>
<dbReference type="InterPro" id="IPR011711">
    <property type="entry name" value="GntR_C"/>
</dbReference>
<dbReference type="InterPro" id="IPR008920">
    <property type="entry name" value="TF_FadR/GntR_C"/>
</dbReference>
<dbReference type="InterPro" id="IPR036388">
    <property type="entry name" value="WH-like_DNA-bd_sf"/>
</dbReference>
<gene>
    <name evidence="5" type="ORF">EV191_10832</name>
</gene>
<comment type="caution">
    <text evidence="5">The sequence shown here is derived from an EMBL/GenBank/DDBJ whole genome shotgun (WGS) entry which is preliminary data.</text>
</comment>
<evidence type="ECO:0000256" key="2">
    <source>
        <dbReference type="ARBA" id="ARBA00023125"/>
    </source>
</evidence>
<dbReference type="SUPFAM" id="SSF48008">
    <property type="entry name" value="GntR ligand-binding domain-like"/>
    <property type="match status" value="1"/>
</dbReference>
<dbReference type="InterPro" id="IPR036390">
    <property type="entry name" value="WH_DNA-bd_sf"/>
</dbReference>
<dbReference type="SUPFAM" id="SSF46785">
    <property type="entry name" value="Winged helix' DNA-binding domain"/>
    <property type="match status" value="1"/>
</dbReference>
<dbReference type="EMBL" id="SLXQ01000008">
    <property type="protein sequence ID" value="TCP49946.1"/>
    <property type="molecule type" value="Genomic_DNA"/>
</dbReference>
<keyword evidence="3" id="KW-0804">Transcription</keyword>
<reference evidence="5 6" key="1">
    <citation type="submission" date="2019-03" db="EMBL/GenBank/DDBJ databases">
        <title>Genomic Encyclopedia of Type Strains, Phase IV (KMG-IV): sequencing the most valuable type-strain genomes for metagenomic binning, comparative biology and taxonomic classification.</title>
        <authorList>
            <person name="Goeker M."/>
        </authorList>
    </citation>
    <scope>NUCLEOTIDE SEQUENCE [LARGE SCALE GENOMIC DNA]</scope>
    <source>
        <strain evidence="5 6">DSM 45765</strain>
    </source>
</reference>
<dbReference type="GO" id="GO:0003677">
    <property type="term" value="F:DNA binding"/>
    <property type="evidence" value="ECO:0007669"/>
    <property type="project" value="UniProtKB-KW"/>
</dbReference>
<dbReference type="Pfam" id="PF07729">
    <property type="entry name" value="FCD"/>
    <property type="match status" value="1"/>
</dbReference>
<dbReference type="PANTHER" id="PTHR43537:SF49">
    <property type="entry name" value="TRANSCRIPTIONAL REGULATORY PROTEIN"/>
    <property type="match status" value="1"/>
</dbReference>
<dbReference type="PRINTS" id="PR00035">
    <property type="entry name" value="HTHGNTR"/>
</dbReference>
<accession>A0A4V2ST88</accession>
<evidence type="ECO:0000256" key="1">
    <source>
        <dbReference type="ARBA" id="ARBA00023015"/>
    </source>
</evidence>
<dbReference type="Proteomes" id="UP000294911">
    <property type="component" value="Unassembled WGS sequence"/>
</dbReference>
<dbReference type="RefSeq" id="WP_132878269.1">
    <property type="nucleotide sequence ID" value="NZ_SLXQ01000008.1"/>
</dbReference>
<proteinExistence type="predicted"/>
<keyword evidence="6" id="KW-1185">Reference proteome</keyword>
<dbReference type="CDD" id="cd07377">
    <property type="entry name" value="WHTH_GntR"/>
    <property type="match status" value="1"/>
</dbReference>
<evidence type="ECO:0000313" key="6">
    <source>
        <dbReference type="Proteomes" id="UP000294911"/>
    </source>
</evidence>
<keyword evidence="2 5" id="KW-0238">DNA-binding</keyword>